<dbReference type="EMBL" id="HBGY01034294">
    <property type="protein sequence ID" value="CAD9615807.1"/>
    <property type="molecule type" value="Transcribed_RNA"/>
</dbReference>
<feature type="domain" description="CCAAT-binding factor" evidence="2">
    <location>
        <begin position="10"/>
        <end position="123"/>
    </location>
</feature>
<protein>
    <recommendedName>
        <fullName evidence="2">CCAAT-binding factor domain-containing protein</fullName>
    </recommendedName>
</protein>
<dbReference type="GO" id="GO:0003682">
    <property type="term" value="F:chromatin binding"/>
    <property type="evidence" value="ECO:0007669"/>
    <property type="project" value="TreeGrafter"/>
</dbReference>
<accession>A0A7S2PT08</accession>
<dbReference type="PANTHER" id="PTHR14428:SF5">
    <property type="entry name" value="NUCLEOLAR COMPLEX PROTEIN 3 HOMOLOG"/>
    <property type="match status" value="1"/>
</dbReference>
<proteinExistence type="inferred from homology"/>
<comment type="similarity">
    <text evidence="1">Belongs to the CBF/MAK21 family.</text>
</comment>
<dbReference type="InterPro" id="IPR005612">
    <property type="entry name" value="CCAAT-binding_factor"/>
</dbReference>
<dbReference type="InterPro" id="IPR016903">
    <property type="entry name" value="Nucleolar_cplx-assoc_3"/>
</dbReference>
<dbReference type="AlphaFoldDB" id="A0A7S2PT08"/>
<feature type="non-terminal residue" evidence="3">
    <location>
        <position position="1"/>
    </location>
</feature>
<evidence type="ECO:0000313" key="3">
    <source>
        <dbReference type="EMBL" id="CAD9615807.1"/>
    </source>
</evidence>
<dbReference type="PANTHER" id="PTHR14428">
    <property type="entry name" value="NUCLEOLAR COMPLEX PROTEIN 3"/>
    <property type="match status" value="1"/>
</dbReference>
<evidence type="ECO:0000259" key="2">
    <source>
        <dbReference type="Pfam" id="PF03914"/>
    </source>
</evidence>
<evidence type="ECO:0000256" key="1">
    <source>
        <dbReference type="ARBA" id="ARBA00007797"/>
    </source>
</evidence>
<name>A0A7S2PT08_9STRA</name>
<dbReference type="Pfam" id="PF03914">
    <property type="entry name" value="CBF"/>
    <property type="match status" value="1"/>
</dbReference>
<dbReference type="GO" id="GO:0005730">
    <property type="term" value="C:nucleolus"/>
    <property type="evidence" value="ECO:0007669"/>
    <property type="project" value="TreeGrafter"/>
</dbReference>
<sequence length="197" mass="22558">VNPRNCSSSTIQHTNLVLRCLNLAFLKRREFSNTRVAAFIKKLLTVAVHAPPYCSASMIAFARLLFHRYQGTHQLLENELDVVSSGKYSPFTEDPDYSNPFAAAAWELSALKFHIQPVVSKHAANASLLKNLQLPAESPDNVYKTMLNNTNNVYIPFKLSKKNHPLRASKQKSAKRQRQEYRFITPRETKSWHLKDF</sequence>
<dbReference type="GO" id="GO:0006270">
    <property type="term" value="P:DNA replication initiation"/>
    <property type="evidence" value="ECO:0007669"/>
    <property type="project" value="TreeGrafter"/>
</dbReference>
<reference evidence="3" key="1">
    <citation type="submission" date="2021-01" db="EMBL/GenBank/DDBJ databases">
        <authorList>
            <person name="Corre E."/>
            <person name="Pelletier E."/>
            <person name="Niang G."/>
            <person name="Scheremetjew M."/>
            <person name="Finn R."/>
            <person name="Kale V."/>
            <person name="Holt S."/>
            <person name="Cochrane G."/>
            <person name="Meng A."/>
            <person name="Brown T."/>
            <person name="Cohen L."/>
        </authorList>
    </citation>
    <scope>NUCLEOTIDE SEQUENCE</scope>
    <source>
        <strain evidence="3">B650</strain>
    </source>
</reference>
<gene>
    <name evidence="3" type="ORF">LDAN0321_LOCUS21563</name>
</gene>
<organism evidence="3">
    <name type="scientific">Leptocylindrus danicus</name>
    <dbReference type="NCBI Taxonomy" id="163516"/>
    <lineage>
        <taxon>Eukaryota</taxon>
        <taxon>Sar</taxon>
        <taxon>Stramenopiles</taxon>
        <taxon>Ochrophyta</taxon>
        <taxon>Bacillariophyta</taxon>
        <taxon>Coscinodiscophyceae</taxon>
        <taxon>Chaetocerotophycidae</taxon>
        <taxon>Leptocylindrales</taxon>
        <taxon>Leptocylindraceae</taxon>
        <taxon>Leptocylindrus</taxon>
    </lineage>
</organism>